<evidence type="ECO:0000259" key="1">
    <source>
        <dbReference type="Pfam" id="PF07727"/>
    </source>
</evidence>
<dbReference type="AlphaFoldDB" id="A0AAW2Q0D4"/>
<reference evidence="3" key="2">
    <citation type="journal article" date="2024" name="Plant">
        <title>Genomic evolution and insights into agronomic trait innovations of Sesamum species.</title>
        <authorList>
            <person name="Miao H."/>
            <person name="Wang L."/>
            <person name="Qu L."/>
            <person name="Liu H."/>
            <person name="Sun Y."/>
            <person name="Le M."/>
            <person name="Wang Q."/>
            <person name="Wei S."/>
            <person name="Zheng Y."/>
            <person name="Lin W."/>
            <person name="Duan Y."/>
            <person name="Cao H."/>
            <person name="Xiong S."/>
            <person name="Wang X."/>
            <person name="Wei L."/>
            <person name="Li C."/>
            <person name="Ma Q."/>
            <person name="Ju M."/>
            <person name="Zhao R."/>
            <person name="Li G."/>
            <person name="Mu C."/>
            <person name="Tian Q."/>
            <person name="Mei H."/>
            <person name="Zhang T."/>
            <person name="Gao T."/>
            <person name="Zhang H."/>
        </authorList>
    </citation>
    <scope>NUCLEOTIDE SEQUENCE</scope>
    <source>
        <strain evidence="3">G02</strain>
    </source>
</reference>
<protein>
    <recommendedName>
        <fullName evidence="4">Reverse transcriptase Ty1/copia-type domain-containing protein</fullName>
    </recommendedName>
</protein>
<reference evidence="3" key="1">
    <citation type="submission" date="2020-06" db="EMBL/GenBank/DDBJ databases">
        <authorList>
            <person name="Li T."/>
            <person name="Hu X."/>
            <person name="Zhang T."/>
            <person name="Song X."/>
            <person name="Zhang H."/>
            <person name="Dai N."/>
            <person name="Sheng W."/>
            <person name="Hou X."/>
            <person name="Wei L."/>
        </authorList>
    </citation>
    <scope>NUCLEOTIDE SEQUENCE</scope>
    <source>
        <strain evidence="3">G02</strain>
        <tissue evidence="3">Leaf</tissue>
    </source>
</reference>
<proteinExistence type="predicted"/>
<feature type="domain" description="Retroviral polymerase SH3-like" evidence="2">
    <location>
        <begin position="1"/>
        <end position="41"/>
    </location>
</feature>
<feature type="domain" description="Reverse transcriptase Ty1/copia-type" evidence="1">
    <location>
        <begin position="122"/>
        <end position="167"/>
    </location>
</feature>
<organism evidence="3">
    <name type="scientific">Sesamum radiatum</name>
    <name type="common">Black benniseed</name>
    <dbReference type="NCBI Taxonomy" id="300843"/>
    <lineage>
        <taxon>Eukaryota</taxon>
        <taxon>Viridiplantae</taxon>
        <taxon>Streptophyta</taxon>
        <taxon>Embryophyta</taxon>
        <taxon>Tracheophyta</taxon>
        <taxon>Spermatophyta</taxon>
        <taxon>Magnoliopsida</taxon>
        <taxon>eudicotyledons</taxon>
        <taxon>Gunneridae</taxon>
        <taxon>Pentapetalae</taxon>
        <taxon>asterids</taxon>
        <taxon>lamiids</taxon>
        <taxon>Lamiales</taxon>
        <taxon>Pedaliaceae</taxon>
        <taxon>Sesamum</taxon>
    </lineage>
</organism>
<name>A0AAW2Q0D4_SESRA</name>
<accession>A0AAW2Q0D4</accession>
<evidence type="ECO:0008006" key="4">
    <source>
        <dbReference type="Google" id="ProtNLM"/>
    </source>
</evidence>
<comment type="caution">
    <text evidence="3">The sequence shown here is derived from an EMBL/GenBank/DDBJ whole genome shotgun (WGS) entry which is preliminary data.</text>
</comment>
<gene>
    <name evidence="3" type="ORF">Sradi_3817400</name>
</gene>
<dbReference type="Pfam" id="PF07727">
    <property type="entry name" value="RVT_2"/>
    <property type="match status" value="1"/>
</dbReference>
<dbReference type="InterPro" id="IPR057670">
    <property type="entry name" value="SH3_retrovirus"/>
</dbReference>
<dbReference type="Pfam" id="PF25597">
    <property type="entry name" value="SH3_retrovirus"/>
    <property type="match status" value="1"/>
</dbReference>
<dbReference type="EMBL" id="JACGWJ010000016">
    <property type="protein sequence ID" value="KAL0361329.1"/>
    <property type="molecule type" value="Genomic_DNA"/>
</dbReference>
<dbReference type="InterPro" id="IPR013103">
    <property type="entry name" value="RVT_2"/>
</dbReference>
<evidence type="ECO:0000259" key="2">
    <source>
        <dbReference type="Pfam" id="PF25597"/>
    </source>
</evidence>
<evidence type="ECO:0000313" key="3">
    <source>
        <dbReference type="EMBL" id="KAL0361329.1"/>
    </source>
</evidence>
<sequence>MFVGYSKETTGYYFYDLFEKNIFVSRNIIFLERGFPADTQQDEVLLETSSETPQQNDVTSSVPMVSIDSVPALRRVADRYGFLGLTSQLDNDPRTYEEAISDIDSNKWLEAMRSEVDSIGSNQVWTLVDLLKDVKPVRCKWVYKRKLGTNVAVTAFKARFVVKGYTQ</sequence>